<reference evidence="2" key="1">
    <citation type="journal article" date="2023" name="Mol. Phylogenet. Evol.">
        <title>Genome-scale phylogeny and comparative genomics of the fungal order Sordariales.</title>
        <authorList>
            <person name="Hensen N."/>
            <person name="Bonometti L."/>
            <person name="Westerberg I."/>
            <person name="Brannstrom I.O."/>
            <person name="Guillou S."/>
            <person name="Cros-Aarteil S."/>
            <person name="Calhoun S."/>
            <person name="Haridas S."/>
            <person name="Kuo A."/>
            <person name="Mondo S."/>
            <person name="Pangilinan J."/>
            <person name="Riley R."/>
            <person name="LaButti K."/>
            <person name="Andreopoulos B."/>
            <person name="Lipzen A."/>
            <person name="Chen C."/>
            <person name="Yan M."/>
            <person name="Daum C."/>
            <person name="Ng V."/>
            <person name="Clum A."/>
            <person name="Steindorff A."/>
            <person name="Ohm R.A."/>
            <person name="Martin F."/>
            <person name="Silar P."/>
            <person name="Natvig D.O."/>
            <person name="Lalanne C."/>
            <person name="Gautier V."/>
            <person name="Ament-Velasquez S.L."/>
            <person name="Kruys A."/>
            <person name="Hutchinson M.I."/>
            <person name="Powell A.J."/>
            <person name="Barry K."/>
            <person name="Miller A.N."/>
            <person name="Grigoriev I.V."/>
            <person name="Debuchy R."/>
            <person name="Gladieux P."/>
            <person name="Hiltunen Thoren M."/>
            <person name="Johannesson H."/>
        </authorList>
    </citation>
    <scope>NUCLEOTIDE SEQUENCE [LARGE SCALE GENOMIC DNA]</scope>
    <source>
        <strain evidence="2">CBS 284.82</strain>
    </source>
</reference>
<dbReference type="EMBL" id="MU854341">
    <property type="protein sequence ID" value="KAK4042450.1"/>
    <property type="molecule type" value="Genomic_DNA"/>
</dbReference>
<evidence type="ECO:0008006" key="3">
    <source>
        <dbReference type="Google" id="ProtNLM"/>
    </source>
</evidence>
<keyword evidence="2" id="KW-1185">Reference proteome</keyword>
<dbReference type="SUPFAM" id="SSF52317">
    <property type="entry name" value="Class I glutamine amidotransferase-like"/>
    <property type="match status" value="1"/>
</dbReference>
<dbReference type="AlphaFoldDB" id="A0AAN6PLW6"/>
<evidence type="ECO:0000313" key="2">
    <source>
        <dbReference type="Proteomes" id="UP001303115"/>
    </source>
</evidence>
<comment type="caution">
    <text evidence="1">The sequence shown here is derived from an EMBL/GenBank/DDBJ whole genome shotgun (WGS) entry which is preliminary data.</text>
</comment>
<name>A0AAN6PLW6_9PEZI</name>
<dbReference type="Gene3D" id="3.40.50.880">
    <property type="match status" value="1"/>
</dbReference>
<proteinExistence type="predicted"/>
<protein>
    <recommendedName>
        <fullName evidence="3">DJ-1/PfpI domain-containing protein</fullName>
    </recommendedName>
</protein>
<gene>
    <name evidence="1" type="ORF">C8A01DRAFT_13974</name>
</gene>
<dbReference type="InterPro" id="IPR029062">
    <property type="entry name" value="Class_I_gatase-like"/>
</dbReference>
<dbReference type="PANTHER" id="PTHR43130:SF7">
    <property type="entry name" value="DJ-1_PFPI DOMAIN-CONTAINING PROTEIN"/>
    <property type="match status" value="1"/>
</dbReference>
<accession>A0AAN6PLW6</accession>
<organism evidence="1 2">
    <name type="scientific">Parachaetomium inaequale</name>
    <dbReference type="NCBI Taxonomy" id="2588326"/>
    <lineage>
        <taxon>Eukaryota</taxon>
        <taxon>Fungi</taxon>
        <taxon>Dikarya</taxon>
        <taxon>Ascomycota</taxon>
        <taxon>Pezizomycotina</taxon>
        <taxon>Sordariomycetes</taxon>
        <taxon>Sordariomycetidae</taxon>
        <taxon>Sordariales</taxon>
        <taxon>Chaetomiaceae</taxon>
        <taxon>Parachaetomium</taxon>
    </lineage>
</organism>
<sequence length="259" mass="27252">MTVTDSRQAIRIGVFIPADSQLLDMACIDIFGTMSHEYFTLLGDDIPAPIAALAPSVQISSLPTPLTTPLSYNKKDVSTLQPGELIPLTSSARTPCTHHLSDPAVQPGQLDIILVPGPDPTTDFGNLRDATDWLAAHAARPGTDILSVCTGIYVCGAAGLLKGKKACGPRGLQGDLAKKFEGVELTGTKGGITNGNDLVAAYARTSGRFPGPVAEFGLMMTETGDRPQRYETGKTAMTLGVVWQILKAVLMGFGKKKAA</sequence>
<evidence type="ECO:0000313" key="1">
    <source>
        <dbReference type="EMBL" id="KAK4042450.1"/>
    </source>
</evidence>
<dbReference type="PANTHER" id="PTHR43130">
    <property type="entry name" value="ARAC-FAMILY TRANSCRIPTIONAL REGULATOR"/>
    <property type="match status" value="1"/>
</dbReference>
<dbReference type="Proteomes" id="UP001303115">
    <property type="component" value="Unassembled WGS sequence"/>
</dbReference>
<dbReference type="InterPro" id="IPR052158">
    <property type="entry name" value="INH-QAR"/>
</dbReference>